<accession>A0A0E4BKZ2</accession>
<dbReference type="AlphaFoldDB" id="A0A0E4BKZ2"/>
<evidence type="ECO:0000313" key="1">
    <source>
        <dbReference type="EMBL" id="BAR54138.1"/>
    </source>
</evidence>
<proteinExistence type="predicted"/>
<sequence>MASLGETIVPTAEYYLKQAEIASRMALAESDPEKARAMHILALEYYDKAYLAQVQEASPPQPTSSANIIQRQ</sequence>
<protein>
    <submittedName>
        <fullName evidence="1">Uncharacterized protein</fullName>
    </submittedName>
</protein>
<dbReference type="Proteomes" id="UP000063308">
    <property type="component" value="Chromosome"/>
</dbReference>
<gene>
    <name evidence="1" type="ORF">NK6_953</name>
</gene>
<dbReference type="EMBL" id="AP014685">
    <property type="protein sequence ID" value="BAR54138.1"/>
    <property type="molecule type" value="Genomic_DNA"/>
</dbReference>
<organism evidence="1 2">
    <name type="scientific">Bradyrhizobium diazoefficiens</name>
    <dbReference type="NCBI Taxonomy" id="1355477"/>
    <lineage>
        <taxon>Bacteria</taxon>
        <taxon>Pseudomonadati</taxon>
        <taxon>Pseudomonadota</taxon>
        <taxon>Alphaproteobacteria</taxon>
        <taxon>Hyphomicrobiales</taxon>
        <taxon>Nitrobacteraceae</taxon>
        <taxon>Bradyrhizobium</taxon>
    </lineage>
</organism>
<reference evidence="1 2" key="1">
    <citation type="submission" date="2014-11" db="EMBL/GenBank/DDBJ databases">
        <title>Symbiosis island explosion on the genome of extra-slow-growing strains of soybean bradyrhizobia with massive insertion sequences.</title>
        <authorList>
            <person name="Iida T."/>
            <person name="Minamisawa K."/>
        </authorList>
    </citation>
    <scope>NUCLEOTIDE SEQUENCE [LARGE SCALE GENOMIC DNA]</scope>
    <source>
        <strain evidence="1 2">NK6</strain>
    </source>
</reference>
<name>A0A0E4BKZ2_9BRAD</name>
<evidence type="ECO:0000313" key="2">
    <source>
        <dbReference type="Proteomes" id="UP000063308"/>
    </source>
</evidence>